<evidence type="ECO:0000259" key="5">
    <source>
        <dbReference type="PROSITE" id="PS50090"/>
    </source>
</evidence>
<dbReference type="Gene3D" id="1.10.10.60">
    <property type="entry name" value="Homeodomain-like"/>
    <property type="match status" value="1"/>
</dbReference>
<feature type="domain" description="Myb-like" evidence="5">
    <location>
        <begin position="9"/>
        <end position="58"/>
    </location>
</feature>
<evidence type="ECO:0000313" key="8">
    <source>
        <dbReference type="EMBL" id="KAG0493553.1"/>
    </source>
</evidence>
<evidence type="ECO:0000313" key="10">
    <source>
        <dbReference type="Proteomes" id="UP000636800"/>
    </source>
</evidence>
<name>A0A835VDQ8_VANPL</name>
<evidence type="ECO:0000256" key="1">
    <source>
        <dbReference type="ARBA" id="ARBA00004123"/>
    </source>
</evidence>
<dbReference type="EMBL" id="JADCNL010000002">
    <property type="protein sequence ID" value="KAG0491527.1"/>
    <property type="molecule type" value="Genomic_DNA"/>
</dbReference>
<feature type="region of interest" description="Disordered" evidence="4">
    <location>
        <begin position="35"/>
        <end position="61"/>
    </location>
</feature>
<dbReference type="PROSITE" id="PS51294">
    <property type="entry name" value="HTH_MYB"/>
    <property type="match status" value="1"/>
</dbReference>
<dbReference type="InterPro" id="IPR001005">
    <property type="entry name" value="SANT/Myb"/>
</dbReference>
<dbReference type="GO" id="GO:0005634">
    <property type="term" value="C:nucleus"/>
    <property type="evidence" value="ECO:0007669"/>
    <property type="project" value="UniProtKB-SubCell"/>
</dbReference>
<evidence type="ECO:0000259" key="6">
    <source>
        <dbReference type="PROSITE" id="PS51294"/>
    </source>
</evidence>
<dbReference type="Proteomes" id="UP000639772">
    <property type="component" value="Unassembled WGS sequence"/>
</dbReference>
<dbReference type="Proteomes" id="UP000636800">
    <property type="component" value="Chromosome 2"/>
</dbReference>
<accession>A0A835VDQ8</accession>
<keyword evidence="3" id="KW-0539">Nucleus</keyword>
<evidence type="ECO:0000256" key="2">
    <source>
        <dbReference type="ARBA" id="ARBA00023125"/>
    </source>
</evidence>
<protein>
    <submittedName>
        <fullName evidence="8">Uncharacterized protein</fullName>
    </submittedName>
</protein>
<dbReference type="PANTHER" id="PTHR47999:SF6">
    <property type="entry name" value="MYB-RELATED PROTEIN P"/>
    <property type="match status" value="1"/>
</dbReference>
<dbReference type="AlphaFoldDB" id="A0A835VDQ8"/>
<evidence type="ECO:0000313" key="9">
    <source>
        <dbReference type="EMBL" id="KAG0493560.1"/>
    </source>
</evidence>
<dbReference type="PANTHER" id="PTHR47999">
    <property type="entry name" value="TRANSCRIPTION FACTOR MYB8-RELATED-RELATED"/>
    <property type="match status" value="1"/>
</dbReference>
<gene>
    <name evidence="8" type="ORF">HPP92_004547</name>
    <name evidence="9" type="ORF">HPP92_004554</name>
    <name evidence="7" type="ORF">HPP92_004925</name>
</gene>
<evidence type="ECO:0000256" key="3">
    <source>
        <dbReference type="ARBA" id="ARBA00023242"/>
    </source>
</evidence>
<sequence>MGKEPCCEKLALKKGRWTTEEDEILAKYIAENGEGSWKSLPKNAAEDHLSRSSEVCEELQA</sequence>
<dbReference type="InterPro" id="IPR015495">
    <property type="entry name" value="Myb_TF_plants"/>
</dbReference>
<keyword evidence="2" id="KW-0238">DNA-binding</keyword>
<keyword evidence="10" id="KW-1185">Reference proteome</keyword>
<proteinExistence type="predicted"/>
<dbReference type="CDD" id="cd00167">
    <property type="entry name" value="SANT"/>
    <property type="match status" value="1"/>
</dbReference>
<comment type="caution">
    <text evidence="8">The sequence shown here is derived from an EMBL/GenBank/DDBJ whole genome shotgun (WGS) entry which is preliminary data.</text>
</comment>
<organism evidence="8 11">
    <name type="scientific">Vanilla planifolia</name>
    <name type="common">Vanilla</name>
    <dbReference type="NCBI Taxonomy" id="51239"/>
    <lineage>
        <taxon>Eukaryota</taxon>
        <taxon>Viridiplantae</taxon>
        <taxon>Streptophyta</taxon>
        <taxon>Embryophyta</taxon>
        <taxon>Tracheophyta</taxon>
        <taxon>Spermatophyta</taxon>
        <taxon>Magnoliopsida</taxon>
        <taxon>Liliopsida</taxon>
        <taxon>Asparagales</taxon>
        <taxon>Orchidaceae</taxon>
        <taxon>Vanilloideae</taxon>
        <taxon>Vanilleae</taxon>
        <taxon>Vanilla</taxon>
    </lineage>
</organism>
<dbReference type="InterPro" id="IPR009057">
    <property type="entry name" value="Homeodomain-like_sf"/>
</dbReference>
<dbReference type="OrthoDB" id="675359at2759"/>
<dbReference type="EMBL" id="JADCNM010000002">
    <property type="protein sequence ID" value="KAG0493553.1"/>
    <property type="molecule type" value="Genomic_DNA"/>
</dbReference>
<evidence type="ECO:0000256" key="4">
    <source>
        <dbReference type="SAM" id="MobiDB-lite"/>
    </source>
</evidence>
<evidence type="ECO:0000313" key="7">
    <source>
        <dbReference type="EMBL" id="KAG0491527.1"/>
    </source>
</evidence>
<dbReference type="InterPro" id="IPR017930">
    <property type="entry name" value="Myb_dom"/>
</dbReference>
<evidence type="ECO:0000313" key="11">
    <source>
        <dbReference type="Proteomes" id="UP000639772"/>
    </source>
</evidence>
<dbReference type="EMBL" id="JADCNM010000002">
    <property type="protein sequence ID" value="KAG0493560.1"/>
    <property type="molecule type" value="Genomic_DNA"/>
</dbReference>
<dbReference type="SUPFAM" id="SSF46689">
    <property type="entry name" value="Homeodomain-like"/>
    <property type="match status" value="1"/>
</dbReference>
<comment type="subcellular location">
    <subcellularLocation>
        <location evidence="1">Nucleus</location>
    </subcellularLocation>
</comment>
<dbReference type="GO" id="GO:0003677">
    <property type="term" value="F:DNA binding"/>
    <property type="evidence" value="ECO:0007669"/>
    <property type="project" value="UniProtKB-KW"/>
</dbReference>
<feature type="domain" description="HTH myb-type" evidence="6">
    <location>
        <begin position="12"/>
        <end position="43"/>
    </location>
</feature>
<reference evidence="10 11" key="1">
    <citation type="journal article" date="2020" name="Nat. Food">
        <title>A phased Vanilla planifolia genome enables genetic improvement of flavour and production.</title>
        <authorList>
            <person name="Hasing T."/>
            <person name="Tang H."/>
            <person name="Brym M."/>
            <person name="Khazi F."/>
            <person name="Huang T."/>
            <person name="Chambers A.H."/>
        </authorList>
    </citation>
    <scope>NUCLEOTIDE SEQUENCE [LARGE SCALE GENOMIC DNA]</scope>
    <source>
        <tissue evidence="8">Leaf</tissue>
    </source>
</reference>
<dbReference type="PROSITE" id="PS50090">
    <property type="entry name" value="MYB_LIKE"/>
    <property type="match status" value="1"/>
</dbReference>
<dbReference type="Pfam" id="PF00249">
    <property type="entry name" value="Myb_DNA-binding"/>
    <property type="match status" value="1"/>
</dbReference>